<evidence type="ECO:0000259" key="8">
    <source>
        <dbReference type="Pfam" id="PF01979"/>
    </source>
</evidence>
<proteinExistence type="inferred from homology"/>
<reference evidence="9" key="1">
    <citation type="submission" date="2020-05" db="EMBL/GenBank/DDBJ databases">
        <authorList>
            <person name="Chiriac C."/>
            <person name="Salcher M."/>
            <person name="Ghai R."/>
            <person name="Kavagutti S V."/>
        </authorList>
    </citation>
    <scope>NUCLEOTIDE SEQUENCE</scope>
</reference>
<dbReference type="Gene3D" id="3.20.20.140">
    <property type="entry name" value="Metal-dependent hydrolases"/>
    <property type="match status" value="1"/>
</dbReference>
<dbReference type="EMBL" id="CAEZUG010000022">
    <property type="protein sequence ID" value="CAB4589978.1"/>
    <property type="molecule type" value="Genomic_DNA"/>
</dbReference>
<dbReference type="InterPro" id="IPR006680">
    <property type="entry name" value="Amidohydro-rel"/>
</dbReference>
<evidence type="ECO:0000313" key="9">
    <source>
        <dbReference type="EMBL" id="CAB4589978.1"/>
    </source>
</evidence>
<dbReference type="InterPro" id="IPR005920">
    <property type="entry name" value="HutI"/>
</dbReference>
<dbReference type="AlphaFoldDB" id="A0A6J6FZC7"/>
<comment type="pathway">
    <text evidence="1">Amino-acid degradation.</text>
</comment>
<dbReference type="InterPro" id="IPR032466">
    <property type="entry name" value="Metal_Hydrolase"/>
</dbReference>
<keyword evidence="5" id="KW-0369">Histidine metabolism</keyword>
<dbReference type="GO" id="GO:0019556">
    <property type="term" value="P:L-histidine catabolic process to glutamate and formamide"/>
    <property type="evidence" value="ECO:0007669"/>
    <property type="project" value="InterPro"/>
</dbReference>
<keyword evidence="4" id="KW-0378">Hydrolase</keyword>
<dbReference type="NCBIfam" id="TIGR01224">
    <property type="entry name" value="hutI"/>
    <property type="match status" value="1"/>
</dbReference>
<evidence type="ECO:0000256" key="1">
    <source>
        <dbReference type="ARBA" id="ARBA00005023"/>
    </source>
</evidence>
<keyword evidence="7" id="KW-0408">Iron</keyword>
<keyword evidence="3" id="KW-0479">Metal-binding</keyword>
<dbReference type="GO" id="GO:0005737">
    <property type="term" value="C:cytoplasm"/>
    <property type="evidence" value="ECO:0007669"/>
    <property type="project" value="InterPro"/>
</dbReference>
<sequence>MTSTLITNIGQLVTNDPTHDGTKLGLIKDGALLIEDGVIAWAGPKADAPTKQIKKTIDAEGMCVLPGYVDSHTHMIFAGDRSSEFRARMLGESYTAGGIASTVEKTRNASDALLLSHAKFLLAEANAGGTTTVEIKSGYGLTVKDERRSLEIASEITDETTFLGAHVVPVEYKDSPKDYVDLVCGPMLEAVQPYAKWIDVFCDKGAFAVDDARKILKAGIAKGLLPRIHANQLQEGAGIRLGVELDAASVDHVSHVSEKDIELLSKSKTVATLLPGAEFSTRSAYPDVRPLLEASITVALASDCNPGSSYTTSMAFIIAVAVREMHFSPEQAIWSATMGGAKALRRTDIGHLVEGARADFQILNAPSYIHLAYRPGVNLVEQVWRNGLQLI</sequence>
<dbReference type="Gene3D" id="2.30.40.10">
    <property type="entry name" value="Urease, subunit C, domain 1"/>
    <property type="match status" value="1"/>
</dbReference>
<dbReference type="Pfam" id="PF01979">
    <property type="entry name" value="Amidohydro_1"/>
    <property type="match status" value="1"/>
</dbReference>
<dbReference type="SUPFAM" id="SSF51556">
    <property type="entry name" value="Metallo-dependent hydrolases"/>
    <property type="match status" value="1"/>
</dbReference>
<keyword evidence="6" id="KW-0862">Zinc</keyword>
<evidence type="ECO:0000256" key="3">
    <source>
        <dbReference type="ARBA" id="ARBA00022723"/>
    </source>
</evidence>
<dbReference type="GO" id="GO:0046872">
    <property type="term" value="F:metal ion binding"/>
    <property type="evidence" value="ECO:0007669"/>
    <property type="project" value="UniProtKB-KW"/>
</dbReference>
<dbReference type="PANTHER" id="PTHR42752">
    <property type="entry name" value="IMIDAZOLONEPROPIONASE"/>
    <property type="match status" value="1"/>
</dbReference>
<evidence type="ECO:0000256" key="7">
    <source>
        <dbReference type="ARBA" id="ARBA00023004"/>
    </source>
</evidence>
<dbReference type="SUPFAM" id="SSF51338">
    <property type="entry name" value="Composite domain of metallo-dependent hydrolases"/>
    <property type="match status" value="1"/>
</dbReference>
<gene>
    <name evidence="9" type="ORF">UFOPK1795_00534</name>
</gene>
<feature type="domain" description="Amidohydrolase-related" evidence="8">
    <location>
        <begin position="251"/>
        <end position="366"/>
    </location>
</feature>
<name>A0A6J6FZC7_9ZZZZ</name>
<dbReference type="InterPro" id="IPR011059">
    <property type="entry name" value="Metal-dep_hydrolase_composite"/>
</dbReference>
<evidence type="ECO:0000256" key="6">
    <source>
        <dbReference type="ARBA" id="ARBA00022833"/>
    </source>
</evidence>
<dbReference type="EC" id="3.5.2.7" evidence="2"/>
<evidence type="ECO:0000256" key="4">
    <source>
        <dbReference type="ARBA" id="ARBA00022801"/>
    </source>
</evidence>
<evidence type="ECO:0000256" key="5">
    <source>
        <dbReference type="ARBA" id="ARBA00022808"/>
    </source>
</evidence>
<organism evidence="9">
    <name type="scientific">freshwater metagenome</name>
    <dbReference type="NCBI Taxonomy" id="449393"/>
    <lineage>
        <taxon>unclassified sequences</taxon>
        <taxon>metagenomes</taxon>
        <taxon>ecological metagenomes</taxon>
    </lineage>
</organism>
<dbReference type="PANTHER" id="PTHR42752:SF1">
    <property type="entry name" value="IMIDAZOLONEPROPIONASE-RELATED"/>
    <property type="match status" value="1"/>
</dbReference>
<evidence type="ECO:0000256" key="2">
    <source>
        <dbReference type="ARBA" id="ARBA00012864"/>
    </source>
</evidence>
<dbReference type="GO" id="GO:0050480">
    <property type="term" value="F:imidazolonepropionase activity"/>
    <property type="evidence" value="ECO:0007669"/>
    <property type="project" value="UniProtKB-EC"/>
</dbReference>
<protein>
    <recommendedName>
        <fullName evidence="2">imidazolonepropionase</fullName>
        <ecNumber evidence="2">3.5.2.7</ecNumber>
    </recommendedName>
</protein>
<accession>A0A6J6FZC7</accession>
<dbReference type="HAMAP" id="MF_00372">
    <property type="entry name" value="HutI"/>
    <property type="match status" value="1"/>
</dbReference>